<dbReference type="OrthoDB" id="10249045at2759"/>
<dbReference type="InterPro" id="IPR013943">
    <property type="entry name" value="Pet127"/>
</dbReference>
<evidence type="ECO:0000313" key="3">
    <source>
        <dbReference type="Proteomes" id="UP000799118"/>
    </source>
</evidence>
<evidence type="ECO:0000256" key="1">
    <source>
        <dbReference type="SAM" id="MobiDB-lite"/>
    </source>
</evidence>
<dbReference type="PANTHER" id="PTHR31014">
    <property type="entry name" value="MITOCHONDRIAL TRANSLATION SYSTEM COMPONENT PET127-RELATED"/>
    <property type="match status" value="1"/>
</dbReference>
<keyword evidence="3" id="KW-1185">Reference proteome</keyword>
<sequence>MGYGVIPCRLSLLLSKRSSTQWARGYSKKSATTGAFAAKLKAKVKSIPSDGKTANIQQDILPKNPAEKKKARRKPKTVVPTDPERELEGEPSESNRQGWSGETWKEDWGEDKLSASPTSDSRGAPPHISFPIAYSRRIEGLLEDAPKTVLQDLTPFDEAKSNRNPKSWIRACLVQSWPSSQKLKILHSKRLTGFIRSSRDQDLWSLAKKEGRKFGGSTSSLSGMLCHIYFLLSAYKTVDTSTLSSDFRREAPTFTPGQRMAASVVFNHSDGVYSIDSDPNKDGDSDKNILLWMGTLLERYLTSSSEDFFLTCARTRPHKTRSPTSLSEKHISDKFVLRSQLDCYDPRLPGTGVFDIKTRACLPIRMDLLNFKESSGYIIRQNVGFYESFEREYYDLIRSAFLKYQFQARIGNMDGVFVAYHNTARIFGFQYVPLVEMDQRLFGEAPGVGDRVFQKCMETLELVSEEIISCFPGQSVKCTFETEDGLAKDMNVWVEPVDWPQDAKEERPIKQIVVTAASFSGNLPAKGGTCVGAIDQPWTVHWSITHLSSDSDKNGLNSRHIPTGVTPKTIAEWWDSLDFNGSKKINIPLTPLDDDGSEGIEVDPSAVERPPRSETFFKDNFAMPDHRIIALRDLAVAGRQETIRIGLEDRGKPKVLLGVGEIEWEDTLAEEEIAAKARQDEAAAGATQADAEDNGLDWMTTPMAEEATDSAGPNEVLAEHANDSLQDIVPEAPSHDENVSSEDRPPST</sequence>
<organism evidence="2 3">
    <name type="scientific">Gymnopus androsaceus JB14</name>
    <dbReference type="NCBI Taxonomy" id="1447944"/>
    <lineage>
        <taxon>Eukaryota</taxon>
        <taxon>Fungi</taxon>
        <taxon>Dikarya</taxon>
        <taxon>Basidiomycota</taxon>
        <taxon>Agaricomycotina</taxon>
        <taxon>Agaricomycetes</taxon>
        <taxon>Agaricomycetidae</taxon>
        <taxon>Agaricales</taxon>
        <taxon>Marasmiineae</taxon>
        <taxon>Omphalotaceae</taxon>
        <taxon>Gymnopus</taxon>
    </lineage>
</organism>
<reference evidence="2" key="1">
    <citation type="journal article" date="2019" name="Environ. Microbiol.">
        <title>Fungal ecological strategies reflected in gene transcription - a case study of two litter decomposers.</title>
        <authorList>
            <person name="Barbi F."/>
            <person name="Kohler A."/>
            <person name="Barry K."/>
            <person name="Baskaran P."/>
            <person name="Daum C."/>
            <person name="Fauchery L."/>
            <person name="Ihrmark K."/>
            <person name="Kuo A."/>
            <person name="LaButti K."/>
            <person name="Lipzen A."/>
            <person name="Morin E."/>
            <person name="Grigoriev I.V."/>
            <person name="Henrissat B."/>
            <person name="Lindahl B."/>
            <person name="Martin F."/>
        </authorList>
    </citation>
    <scope>NUCLEOTIDE SEQUENCE</scope>
    <source>
        <strain evidence="2">JB14</strain>
    </source>
</reference>
<dbReference type="GO" id="GO:0000964">
    <property type="term" value="P:mitochondrial RNA 5'-end processing"/>
    <property type="evidence" value="ECO:0007669"/>
    <property type="project" value="TreeGrafter"/>
</dbReference>
<dbReference type="AlphaFoldDB" id="A0A6A4I205"/>
<name>A0A6A4I205_9AGAR</name>
<dbReference type="GO" id="GO:0005740">
    <property type="term" value="C:mitochondrial envelope"/>
    <property type="evidence" value="ECO:0007669"/>
    <property type="project" value="TreeGrafter"/>
</dbReference>
<accession>A0A6A4I205</accession>
<feature type="compositionally biased region" description="Basic and acidic residues" evidence="1">
    <location>
        <begin position="103"/>
        <end position="113"/>
    </location>
</feature>
<feature type="region of interest" description="Disordered" evidence="1">
    <location>
        <begin position="47"/>
        <end position="128"/>
    </location>
</feature>
<evidence type="ECO:0000313" key="2">
    <source>
        <dbReference type="EMBL" id="KAE9404010.1"/>
    </source>
</evidence>
<dbReference type="EMBL" id="ML769420">
    <property type="protein sequence ID" value="KAE9404010.1"/>
    <property type="molecule type" value="Genomic_DNA"/>
</dbReference>
<dbReference type="Proteomes" id="UP000799118">
    <property type="component" value="Unassembled WGS sequence"/>
</dbReference>
<feature type="region of interest" description="Disordered" evidence="1">
    <location>
        <begin position="678"/>
        <end position="748"/>
    </location>
</feature>
<dbReference type="PANTHER" id="PTHR31014:SF0">
    <property type="entry name" value="MITOCHONDRIAL TRANSLATION SYSTEM COMPONENT PET127-RELATED"/>
    <property type="match status" value="1"/>
</dbReference>
<protein>
    <submittedName>
        <fullName evidence="2">Pet127-domain-containing protein</fullName>
    </submittedName>
</protein>
<feature type="compositionally biased region" description="Basic and acidic residues" evidence="1">
    <location>
        <begin position="733"/>
        <end position="748"/>
    </location>
</feature>
<gene>
    <name evidence="2" type="ORF">BT96DRAFT_989737</name>
</gene>
<dbReference type="Pfam" id="PF08634">
    <property type="entry name" value="Pet127"/>
    <property type="match status" value="1"/>
</dbReference>
<proteinExistence type="predicted"/>